<reference evidence="1 2" key="1">
    <citation type="submission" date="2016-09" db="EMBL/GenBank/DDBJ databases">
        <title>Pseudoalteromonas amylolytica sp. nov., isolated from the surface seawater.</title>
        <authorList>
            <person name="Wu Y.-H."/>
            <person name="Cheng H."/>
            <person name="Jin X.-B."/>
            <person name="Wang C.-S."/>
            <person name="Xu X.-W."/>
        </authorList>
    </citation>
    <scope>NUCLEOTIDE SEQUENCE [LARGE SCALE GENOMIC DNA]</scope>
    <source>
        <strain evidence="1 2">JW1</strain>
    </source>
</reference>
<dbReference type="AlphaFoldDB" id="A0A1S1MXL8"/>
<sequence>MDGIREITPEIIQRGNQSLPHEQNYLVYKLYASIGHKVLDIVMQNAWYINFYKASFLEAATDDYHQFLND</sequence>
<dbReference type="EMBL" id="MKJU01000022">
    <property type="protein sequence ID" value="OHU91946.1"/>
    <property type="molecule type" value="Genomic_DNA"/>
</dbReference>
<evidence type="ECO:0000313" key="2">
    <source>
        <dbReference type="Proteomes" id="UP000179786"/>
    </source>
</evidence>
<dbReference type="Proteomes" id="UP000179786">
    <property type="component" value="Unassembled WGS sequence"/>
</dbReference>
<organism evidence="1 2">
    <name type="scientific">Pseudoalteromonas amylolytica</name>
    <dbReference type="NCBI Taxonomy" id="1859457"/>
    <lineage>
        <taxon>Bacteria</taxon>
        <taxon>Pseudomonadati</taxon>
        <taxon>Pseudomonadota</taxon>
        <taxon>Gammaproteobacteria</taxon>
        <taxon>Alteromonadales</taxon>
        <taxon>Pseudoalteromonadaceae</taxon>
        <taxon>Pseudoalteromonas</taxon>
    </lineage>
</organism>
<name>A0A1S1MXL8_9GAMM</name>
<comment type="caution">
    <text evidence="1">The sequence shown here is derived from an EMBL/GenBank/DDBJ whole genome shotgun (WGS) entry which is preliminary data.</text>
</comment>
<proteinExistence type="predicted"/>
<accession>A0A1S1MXL8</accession>
<keyword evidence="2" id="KW-1185">Reference proteome</keyword>
<protein>
    <submittedName>
        <fullName evidence="1">Uncharacterized protein</fullName>
    </submittedName>
</protein>
<gene>
    <name evidence="1" type="ORF">BET10_06300</name>
</gene>
<evidence type="ECO:0000313" key="1">
    <source>
        <dbReference type="EMBL" id="OHU91946.1"/>
    </source>
</evidence>